<evidence type="ECO:0000256" key="6">
    <source>
        <dbReference type="SAM" id="Phobius"/>
    </source>
</evidence>
<dbReference type="PROSITE" id="PS01005">
    <property type="entry name" value="FORMATE_NITRITE_TP_1"/>
    <property type="match status" value="1"/>
</dbReference>
<feature type="transmembrane region" description="Helical" evidence="6">
    <location>
        <begin position="28"/>
        <end position="50"/>
    </location>
</feature>
<reference evidence="8" key="1">
    <citation type="journal article" date="2010" name="Environ. Microbiol.">
        <title>The genome of Syntrophomonas wolfei: new insights into syntrophic metabolism and biohydrogen production.</title>
        <authorList>
            <person name="Sieber J.R."/>
            <person name="Sims D.R."/>
            <person name="Han C."/>
            <person name="Kim E."/>
            <person name="Lykidis A."/>
            <person name="Lapidus A.L."/>
            <person name="McDonnald E."/>
            <person name="Rohlin L."/>
            <person name="Culley D.E."/>
            <person name="Gunsalus R."/>
            <person name="McInerney M.J."/>
        </authorList>
    </citation>
    <scope>NUCLEOTIDE SEQUENCE [LARGE SCALE GENOMIC DNA]</scope>
    <source>
        <strain evidence="8">DSM 2245B / Goettingen</strain>
    </source>
</reference>
<dbReference type="GO" id="GO:0005886">
    <property type="term" value="C:plasma membrane"/>
    <property type="evidence" value="ECO:0007669"/>
    <property type="project" value="TreeGrafter"/>
</dbReference>
<sequence>MNFLTPAEIAVATANAGKAKCELPIIKMFVLGILAGVYIGFGANLATKIGSMAASDTSGGQFLFGAVFSVGLMLVVIAGSELFTGNCMFCCISSLNGQSSWGGLLYNWVVVFLANFVGSVLLVYIIFYGGFWGDGAVATAISAHGIKALGIAKAKLSLTWGQAFFRAIGCNWLVCLAVWVALASKEIIGKIFGIFFPIMAFVSSGFEHSVANMFFIPMGITIAQNNPELVAAATKVGADGTAVSVFNMTADQVTAFFTYGNFITANLIPVTLGNIVGGSIFVAMFYWFIYLKK</sequence>
<dbReference type="InterPro" id="IPR023271">
    <property type="entry name" value="Aquaporin-like"/>
</dbReference>
<evidence type="ECO:0000256" key="1">
    <source>
        <dbReference type="ARBA" id="ARBA00004141"/>
    </source>
</evidence>
<dbReference type="HOGENOM" id="CLU_036896_3_0_9"/>
<evidence type="ECO:0000256" key="5">
    <source>
        <dbReference type="ARBA" id="ARBA00049660"/>
    </source>
</evidence>
<dbReference type="Pfam" id="PF01226">
    <property type="entry name" value="Form_Nir_trans"/>
    <property type="match status" value="1"/>
</dbReference>
<evidence type="ECO:0000256" key="4">
    <source>
        <dbReference type="ARBA" id="ARBA00023136"/>
    </source>
</evidence>
<dbReference type="OrthoDB" id="9786493at2"/>
<dbReference type="NCBIfam" id="TIGR00790">
    <property type="entry name" value="fnt"/>
    <property type="match status" value="1"/>
</dbReference>
<organism evidence="7 8">
    <name type="scientific">Syntrophomonas wolfei subsp. wolfei (strain DSM 2245B / Goettingen)</name>
    <dbReference type="NCBI Taxonomy" id="335541"/>
    <lineage>
        <taxon>Bacteria</taxon>
        <taxon>Bacillati</taxon>
        <taxon>Bacillota</taxon>
        <taxon>Clostridia</taxon>
        <taxon>Eubacteriales</taxon>
        <taxon>Syntrophomonadaceae</taxon>
        <taxon>Syntrophomonas</taxon>
    </lineage>
</organism>
<keyword evidence="4 6" id="KW-0472">Membrane</keyword>
<comment type="subcellular location">
    <subcellularLocation>
        <location evidence="1">Membrane</location>
        <topology evidence="1">Multi-pass membrane protein</topology>
    </subcellularLocation>
</comment>
<dbReference type="STRING" id="335541.Swol_0091"/>
<comment type="similarity">
    <text evidence="5">Belongs to the FNT transporter (TC 1.A.16) family.</text>
</comment>
<dbReference type="GO" id="GO:0015499">
    <property type="term" value="F:formate transmembrane transporter activity"/>
    <property type="evidence" value="ECO:0007669"/>
    <property type="project" value="TreeGrafter"/>
</dbReference>
<feature type="transmembrane region" description="Helical" evidence="6">
    <location>
        <begin position="187"/>
        <end position="206"/>
    </location>
</feature>
<dbReference type="KEGG" id="swo:Swol_0091"/>
<evidence type="ECO:0000256" key="2">
    <source>
        <dbReference type="ARBA" id="ARBA00022692"/>
    </source>
</evidence>
<protein>
    <submittedName>
        <fullName evidence="7">Formate/nitrite family of transporters</fullName>
    </submittedName>
</protein>
<dbReference type="PANTHER" id="PTHR30520">
    <property type="entry name" value="FORMATE TRANSPORTER-RELATED"/>
    <property type="match status" value="1"/>
</dbReference>
<dbReference type="RefSeq" id="WP_011639559.1">
    <property type="nucleotide sequence ID" value="NC_008346.1"/>
</dbReference>
<dbReference type="EMBL" id="CP000448">
    <property type="protein sequence ID" value="ABI67448.1"/>
    <property type="molecule type" value="Genomic_DNA"/>
</dbReference>
<dbReference type="PROSITE" id="PS01006">
    <property type="entry name" value="FORMATE_NITRITE_TP_2"/>
    <property type="match status" value="1"/>
</dbReference>
<dbReference type="Gene3D" id="1.20.1080.10">
    <property type="entry name" value="Glycerol uptake facilitator protein"/>
    <property type="match status" value="1"/>
</dbReference>
<dbReference type="Proteomes" id="UP000001968">
    <property type="component" value="Chromosome"/>
</dbReference>
<feature type="transmembrane region" description="Helical" evidence="6">
    <location>
        <begin position="62"/>
        <end position="83"/>
    </location>
</feature>
<dbReference type="PANTHER" id="PTHR30520:SF6">
    <property type="entry name" value="FORMATE_NITRATE FAMILY TRANSPORTER (EUROFUNG)"/>
    <property type="match status" value="1"/>
</dbReference>
<evidence type="ECO:0000313" key="7">
    <source>
        <dbReference type="EMBL" id="ABI67448.1"/>
    </source>
</evidence>
<evidence type="ECO:0000256" key="3">
    <source>
        <dbReference type="ARBA" id="ARBA00022989"/>
    </source>
</evidence>
<keyword evidence="2 6" id="KW-0812">Transmembrane</keyword>
<keyword evidence="3 6" id="KW-1133">Transmembrane helix</keyword>
<dbReference type="InterPro" id="IPR000292">
    <property type="entry name" value="For/NO2_transpt"/>
</dbReference>
<feature type="transmembrane region" description="Helical" evidence="6">
    <location>
        <begin position="163"/>
        <end position="182"/>
    </location>
</feature>
<dbReference type="InterPro" id="IPR024002">
    <property type="entry name" value="For/NO2_transpt_CS"/>
</dbReference>
<name>Q0B0Q6_SYNWW</name>
<feature type="transmembrane region" description="Helical" evidence="6">
    <location>
        <begin position="104"/>
        <end position="127"/>
    </location>
</feature>
<evidence type="ECO:0000313" key="8">
    <source>
        <dbReference type="Proteomes" id="UP000001968"/>
    </source>
</evidence>
<proteinExistence type="inferred from homology"/>
<dbReference type="AlphaFoldDB" id="Q0B0Q6"/>
<keyword evidence="8" id="KW-1185">Reference proteome</keyword>
<dbReference type="eggNOG" id="COG2116">
    <property type="taxonomic scope" value="Bacteria"/>
</dbReference>
<feature type="transmembrane region" description="Helical" evidence="6">
    <location>
        <begin position="267"/>
        <end position="289"/>
    </location>
</feature>
<gene>
    <name evidence="7" type="ordered locus">Swol_0091</name>
</gene>
<accession>Q0B0Q6</accession>